<protein>
    <submittedName>
        <fullName evidence="1">ABC-type glycerol-3-phosphate transport system substrate-binding protein</fullName>
    </submittedName>
</protein>
<gene>
    <name evidence="1" type="ORF">GGQ92_000479</name>
</gene>
<comment type="caution">
    <text evidence="1">The sequence shown here is derived from an EMBL/GenBank/DDBJ whole genome shotgun (WGS) entry which is preliminary data.</text>
</comment>
<dbReference type="Gene3D" id="3.40.190.10">
    <property type="entry name" value="Periplasmic binding protein-like II"/>
    <property type="match status" value="1"/>
</dbReference>
<dbReference type="PROSITE" id="PS51257">
    <property type="entry name" value="PROKAR_LIPOPROTEIN"/>
    <property type="match status" value="1"/>
</dbReference>
<evidence type="ECO:0000313" key="1">
    <source>
        <dbReference type="EMBL" id="MBB6511712.1"/>
    </source>
</evidence>
<reference evidence="1 2" key="1">
    <citation type="submission" date="2020-08" db="EMBL/GenBank/DDBJ databases">
        <title>Genomic Encyclopedia of Type Strains, Phase IV (KMG-IV): sequencing the most valuable type-strain genomes for metagenomic binning, comparative biology and taxonomic classification.</title>
        <authorList>
            <person name="Goeker M."/>
        </authorList>
    </citation>
    <scope>NUCLEOTIDE SEQUENCE [LARGE SCALE GENOMIC DNA]</scope>
    <source>
        <strain evidence="1 2">DSM 11805</strain>
    </source>
</reference>
<evidence type="ECO:0000313" key="2">
    <source>
        <dbReference type="Proteomes" id="UP000572212"/>
    </source>
</evidence>
<organism evidence="1 2">
    <name type="scientific">Gracilibacillus halotolerans</name>
    <dbReference type="NCBI Taxonomy" id="74386"/>
    <lineage>
        <taxon>Bacteria</taxon>
        <taxon>Bacillati</taxon>
        <taxon>Bacillota</taxon>
        <taxon>Bacilli</taxon>
        <taxon>Bacillales</taxon>
        <taxon>Bacillaceae</taxon>
        <taxon>Gracilibacillus</taxon>
    </lineage>
</organism>
<dbReference type="InterPro" id="IPR006059">
    <property type="entry name" value="SBP"/>
</dbReference>
<dbReference type="PANTHER" id="PTHR43649:SF27">
    <property type="entry name" value="EXTRACELLULAR SOLUTE-BINDING PROTEIN FAMILY 1"/>
    <property type="match status" value="1"/>
</dbReference>
<dbReference type="SUPFAM" id="SSF53850">
    <property type="entry name" value="Periplasmic binding protein-like II"/>
    <property type="match status" value="1"/>
</dbReference>
<accession>A0A841RI55</accession>
<proteinExistence type="predicted"/>
<dbReference type="Pfam" id="PF13416">
    <property type="entry name" value="SBP_bac_8"/>
    <property type="match status" value="1"/>
</dbReference>
<name>A0A841RI55_9BACI</name>
<dbReference type="RefSeq" id="WP_184244185.1">
    <property type="nucleotide sequence ID" value="NZ_BAAACU010000022.1"/>
</dbReference>
<dbReference type="InterPro" id="IPR050490">
    <property type="entry name" value="Bact_solute-bd_prot1"/>
</dbReference>
<dbReference type="Gene3D" id="2.60.120.260">
    <property type="entry name" value="Galactose-binding domain-like"/>
    <property type="match status" value="2"/>
</dbReference>
<keyword evidence="2" id="KW-1185">Reference proteome</keyword>
<dbReference type="AlphaFoldDB" id="A0A841RI55"/>
<dbReference type="Proteomes" id="UP000572212">
    <property type="component" value="Unassembled WGS sequence"/>
</dbReference>
<sequence length="963" mass="109737">MGLKPLITSVTIIACVTILLNVTKLNVQAEEPTSEILDTIRSEQLVEKKYSKLQEEGLNFYKGDIIASQNVSDLIKDSTKLKNVDGEIAASIEHGETVDIYINAPQDGAYQIGLEYFIEGNQVLPTQTEVKVNDEIMFYELRNIVFESKWKNPLDLSLDKYGNEIIPQPIKMDSWQTKYLIDTSYRESEPFFIPLQKGENKLTLTSTEGNLNIKSVYLKGKEDLPTMPDEEVSGSAYIEIEAENHTYKNDSSIRSAGVYNPEITPYSSENIKLNHIDGSSFKNAGHKITFEIEVEDSGYYYLATHYQQKAKADFPVFMDILINESIPYKELQHYTIPYQSSYELLHFQSDNQKIPLYLEQGTNTLSFQLTLGPIKEAIEEIEQISSEVQSLSLELTNLIGPNPDRNRDLDIEGYLPGTEQLLNDWADSLDNLYARIKAFNKDTNEIGAFSSLVIASEQLRSISEEVDKLVVRKSELSTGTNSITAHLGNLLQDINNNGVSIDKIYLYQNEDDIQVGTGFFEKQWGNVKRLVNSFGSQDYAVNNVNPNNLQVWVNRPRQYIEIMQQLIDEQFTPETGMKVDLSLMPDQNKLILANAAGEAPDVALGVNYALPFEMAIRGALVDLSQLDEFDDTISNFPEGMLVPATVQEGVYALPDTMNFWVLFYRRDILERLELPVPNTIEEVRSYLPELQRKGMNFFYPTAGMEGLKIFAGTMPIIYQNDGRFYGDTIDRTLLNDNTAIHGMRELTELFTIYNAPYDVPSFYQQFRDGSIPIGISDYYMYNLILNAAPEIQNQWEIALIPGVQNESGEIERWSAGGAESNIMFRDSDKKDAAWEFLKWWSSTEVQSAFGNALQITYGKEYMWNTANIEAYNGLPWSQDHKDVIFAQADWITEVPRVPGSYMLERELSNAYNSIVLDGENLRTAIDLSSKRINRETERKLEEFGFWKNGELIKPYFNPELYYE</sequence>
<dbReference type="PANTHER" id="PTHR43649">
    <property type="entry name" value="ARABINOSE-BINDING PROTEIN-RELATED"/>
    <property type="match status" value="1"/>
</dbReference>
<dbReference type="EMBL" id="JACHON010000001">
    <property type="protein sequence ID" value="MBB6511712.1"/>
    <property type="molecule type" value="Genomic_DNA"/>
</dbReference>